<feature type="region of interest" description="Disordered" evidence="14">
    <location>
        <begin position="825"/>
        <end position="885"/>
    </location>
</feature>
<dbReference type="FunFam" id="3.40.50.300:FF:000529">
    <property type="entry name" value="helicase SRCAP isoform X1"/>
    <property type="match status" value="1"/>
</dbReference>
<dbReference type="InterPro" id="IPR050520">
    <property type="entry name" value="INO80/SWR1_helicase"/>
</dbReference>
<dbReference type="InterPro" id="IPR027417">
    <property type="entry name" value="P-loop_NTPase"/>
</dbReference>
<keyword evidence="19" id="KW-1185">Reference proteome</keyword>
<feature type="compositionally biased region" description="Low complexity" evidence="14">
    <location>
        <begin position="1461"/>
        <end position="1472"/>
    </location>
</feature>
<dbReference type="GO" id="GO:0006338">
    <property type="term" value="P:chromatin remodeling"/>
    <property type="evidence" value="ECO:0007669"/>
    <property type="project" value="TreeGrafter"/>
</dbReference>
<dbReference type="FunFam" id="3.40.50.10810:FF:000005">
    <property type="entry name" value="Photoperiod-independent early flowering 1"/>
    <property type="match status" value="1"/>
</dbReference>
<keyword evidence="3" id="KW-0597">Phosphoprotein</keyword>
<evidence type="ECO:0000256" key="13">
    <source>
        <dbReference type="SAM" id="Coils"/>
    </source>
</evidence>
<dbReference type="InterPro" id="IPR014012">
    <property type="entry name" value="HSA_dom"/>
</dbReference>
<feature type="compositionally biased region" description="Basic and acidic residues" evidence="14">
    <location>
        <begin position="792"/>
        <end position="810"/>
    </location>
</feature>
<dbReference type="SMART" id="SM00487">
    <property type="entry name" value="DEXDc"/>
    <property type="match status" value="1"/>
</dbReference>
<evidence type="ECO:0000256" key="2">
    <source>
        <dbReference type="ARBA" id="ARBA00009220"/>
    </source>
</evidence>
<dbReference type="InterPro" id="IPR014001">
    <property type="entry name" value="Helicase_ATP-bd"/>
</dbReference>
<dbReference type="PANTHER" id="PTHR45685">
    <property type="entry name" value="HELICASE SRCAP-RELATED"/>
    <property type="match status" value="1"/>
</dbReference>
<dbReference type="Proteomes" id="UP001497497">
    <property type="component" value="Unassembled WGS sequence"/>
</dbReference>
<keyword evidence="4" id="KW-0547">Nucleotide-binding</keyword>
<feature type="region of interest" description="Disordered" evidence="14">
    <location>
        <begin position="244"/>
        <end position="264"/>
    </location>
</feature>
<feature type="compositionally biased region" description="Acidic residues" evidence="14">
    <location>
        <begin position="699"/>
        <end position="716"/>
    </location>
</feature>
<evidence type="ECO:0000256" key="3">
    <source>
        <dbReference type="ARBA" id="ARBA00022553"/>
    </source>
</evidence>
<evidence type="ECO:0000256" key="4">
    <source>
        <dbReference type="ARBA" id="ARBA00022741"/>
    </source>
</evidence>
<feature type="domain" description="HSA" evidence="17">
    <location>
        <begin position="537"/>
        <end position="617"/>
    </location>
</feature>
<feature type="compositionally biased region" description="Acidic residues" evidence="14">
    <location>
        <begin position="857"/>
        <end position="866"/>
    </location>
</feature>
<evidence type="ECO:0000256" key="7">
    <source>
        <dbReference type="ARBA" id="ARBA00022840"/>
    </source>
</evidence>
<feature type="compositionally biased region" description="Low complexity" evidence="14">
    <location>
        <begin position="751"/>
        <end position="769"/>
    </location>
</feature>
<dbReference type="InterPro" id="IPR049730">
    <property type="entry name" value="SNF2/RAD54-like_C"/>
</dbReference>
<feature type="region of interest" description="Disordered" evidence="14">
    <location>
        <begin position="3063"/>
        <end position="3090"/>
    </location>
</feature>
<feature type="compositionally biased region" description="Acidic residues" evidence="14">
    <location>
        <begin position="776"/>
        <end position="791"/>
    </location>
</feature>
<dbReference type="Pfam" id="PF15790">
    <property type="entry name" value="EP400_N"/>
    <property type="match status" value="1"/>
</dbReference>
<dbReference type="PROSITE" id="PS51192">
    <property type="entry name" value="HELICASE_ATP_BIND_1"/>
    <property type="match status" value="1"/>
</dbReference>
<dbReference type="CDD" id="cd18793">
    <property type="entry name" value="SF2_C_SNF"/>
    <property type="match status" value="1"/>
</dbReference>
<evidence type="ECO:0000259" key="15">
    <source>
        <dbReference type="PROSITE" id="PS51192"/>
    </source>
</evidence>
<organism evidence="18 19">
    <name type="scientific">Lymnaea stagnalis</name>
    <name type="common">Great pond snail</name>
    <name type="synonym">Helix stagnalis</name>
    <dbReference type="NCBI Taxonomy" id="6523"/>
    <lineage>
        <taxon>Eukaryota</taxon>
        <taxon>Metazoa</taxon>
        <taxon>Spiralia</taxon>
        <taxon>Lophotrochozoa</taxon>
        <taxon>Mollusca</taxon>
        <taxon>Gastropoda</taxon>
        <taxon>Heterobranchia</taxon>
        <taxon>Euthyneura</taxon>
        <taxon>Panpulmonata</taxon>
        <taxon>Hygrophila</taxon>
        <taxon>Lymnaeoidea</taxon>
        <taxon>Lymnaeidae</taxon>
        <taxon>Lymnaea</taxon>
    </lineage>
</organism>
<evidence type="ECO:0000259" key="17">
    <source>
        <dbReference type="PROSITE" id="PS51204"/>
    </source>
</evidence>
<comment type="caution">
    <text evidence="18">The sequence shown here is derived from an EMBL/GenBank/DDBJ whole genome shotgun (WGS) entry which is preliminary data.</text>
</comment>
<dbReference type="GO" id="GO:0004386">
    <property type="term" value="F:helicase activity"/>
    <property type="evidence" value="ECO:0007669"/>
    <property type="project" value="UniProtKB-KW"/>
</dbReference>
<dbReference type="InterPro" id="IPR038718">
    <property type="entry name" value="SNF2-like_sf"/>
</dbReference>
<keyword evidence="6" id="KW-0347">Helicase</keyword>
<feature type="domain" description="Helicase C-terminal" evidence="16">
    <location>
        <begin position="1724"/>
        <end position="1874"/>
    </location>
</feature>
<dbReference type="Gene3D" id="3.40.50.300">
    <property type="entry name" value="P-loop containing nucleotide triphosphate hydrolases"/>
    <property type="match status" value="1"/>
</dbReference>
<dbReference type="Pfam" id="PF00271">
    <property type="entry name" value="Helicase_C"/>
    <property type="match status" value="1"/>
</dbReference>
<dbReference type="GO" id="GO:0003677">
    <property type="term" value="F:DNA binding"/>
    <property type="evidence" value="ECO:0007669"/>
    <property type="project" value="UniProtKB-KW"/>
</dbReference>
<keyword evidence="13" id="KW-0175">Coiled coil</keyword>
<feature type="compositionally biased region" description="Low complexity" evidence="14">
    <location>
        <begin position="3063"/>
        <end position="3076"/>
    </location>
</feature>
<dbReference type="CDD" id="cd18003">
    <property type="entry name" value="DEXQc_SRCAP"/>
    <property type="match status" value="1"/>
</dbReference>
<evidence type="ECO:0000256" key="9">
    <source>
        <dbReference type="ARBA" id="ARBA00023015"/>
    </source>
</evidence>
<dbReference type="GO" id="GO:0010557">
    <property type="term" value="P:positive regulation of macromolecule biosynthetic process"/>
    <property type="evidence" value="ECO:0007669"/>
    <property type="project" value="UniProtKB-ARBA"/>
</dbReference>
<keyword evidence="5" id="KW-0378">Hydrolase</keyword>
<feature type="region of interest" description="Disordered" evidence="14">
    <location>
        <begin position="1"/>
        <end position="20"/>
    </location>
</feature>
<dbReference type="Pfam" id="PF00176">
    <property type="entry name" value="SNF2-rel_dom"/>
    <property type="match status" value="1"/>
</dbReference>
<evidence type="ECO:0000313" key="19">
    <source>
        <dbReference type="Proteomes" id="UP001497497"/>
    </source>
</evidence>
<dbReference type="InterPro" id="IPR001650">
    <property type="entry name" value="Helicase_C-like"/>
</dbReference>
<keyword evidence="11" id="KW-0804">Transcription</keyword>
<dbReference type="PANTHER" id="PTHR45685:SF1">
    <property type="entry name" value="HELICASE SRCAP"/>
    <property type="match status" value="1"/>
</dbReference>
<evidence type="ECO:0000256" key="5">
    <source>
        <dbReference type="ARBA" id="ARBA00022801"/>
    </source>
</evidence>
<dbReference type="InterPro" id="IPR031575">
    <property type="entry name" value="EP400_N"/>
</dbReference>
<protein>
    <recommendedName>
        <fullName evidence="20">Helicase domino</fullName>
    </recommendedName>
</protein>
<accession>A0AAV2HNK5</accession>
<reference evidence="18 19" key="1">
    <citation type="submission" date="2024-04" db="EMBL/GenBank/DDBJ databases">
        <authorList>
            <consortium name="Genoscope - CEA"/>
            <person name="William W."/>
        </authorList>
    </citation>
    <scope>NUCLEOTIDE SEQUENCE [LARGE SCALE GENOMIC DNA]</scope>
</reference>
<evidence type="ECO:0000256" key="11">
    <source>
        <dbReference type="ARBA" id="ARBA00023163"/>
    </source>
</evidence>
<feature type="compositionally biased region" description="Acidic residues" evidence="14">
    <location>
        <begin position="825"/>
        <end position="849"/>
    </location>
</feature>
<evidence type="ECO:0000256" key="6">
    <source>
        <dbReference type="ARBA" id="ARBA00022806"/>
    </source>
</evidence>
<sequence length="3090" mass="341513">MQRSDPGEQGAQNSNDIQQNATPSTLLTAGRIQGLAGLVTQPSVAMLPTTSGVSVPTVTFTLPRTITAQSPGAQPLQLSPATSRLVSPQAINIIQRQLSSGIVGLSTVSAQGLQVLQASGTPLTFVTATSPEAAVAFEQQRKARVLQQQQLKQAGTQNSSGSTIHHLAISSPANLVSKPNHSLSQTANMSGLQQSSTGLKRSQTAPGAVLIATSLSSSGPGSIGGDIKLFTISQPLATTNTYTTVSSTRATSPATSGPPAKKFKLEEKPAPNKEIEDYRHSVIGHKQQKMLEIKTRYREHWTELFYLQSGGNITEFHTWKKRPTQPLLSFLEVSRLDDDDEELQEKRINDEVKVLTSAGSNVPLATPVAISTTLPPSVSALSQQGSSESLASFPSFTTTNTNLTLLGSHASGIDEFLRQLTAYVKAMNSASTTSLTSIPLPIATSSELQQHLTKAIDIKTNAHTYKTGVSSGQSVTAKCLKTNVSPGRPRQQSISSVYENVTGGSQDVIVERAKQEAQVLQRVNELRKEGLWSSKRLPRVQEPPRQKAHWDYLLEEMTWLAADFIQERKWKKAAAKKLARMVSNHFREQEQKEMRAEKEEGIKLKKIASQIAKMVKEFWTNIEKVVQYKQTQRLEEKKKKALDLHLSFIVDQTEKYSSWLTAGLQNADGYLTVHSFFSILKASFYLNSLTEFQPIGTASDDEETIEKEETESGIDEDATKKEVEELQKESELPLDELLKMLPKEMLDKPSSDLPFDDGSSSSDSDSLPSNDKDADFNVDGEEEDVEDTIEEQESHDKDYSVELDDLKAEGEMTVEELMKKYAGAYEEDFTVPGESSDEGDESENEEDMSESEKESESSEEEEEEVLDQEKSEQVKEEPTSNQDDFGLEFLVKTEPMPQADESNADGPGKEFNDIAAAAQSLQPKGYTLETTEVKTTVPFLLKHTLREYQHVGLDWMATMHDKRLNGILADEMGLGKTIQTIAMLAHLACDKGVWGPHLIVVPTSVMLNWEMEFKKWCPAFKILTYYGSIKERKLKRQGWTKTNAFHVCITSYKLVVQDHQAFRRKKWKYFILDEAQNIKNFKSQRWQMLLNFSSQRRLLLTGTPLQNSLMELWSLMHFLMPNVFQSHSEFKEWFSNPLTGMIEGSQEYNESLVRRLHKVLRPFLLRRLKNEVEKQMPQKFEHVVMCRLSKRQRFLYDDFMSQTKTKETLATGHFMSVINILMQLRKVCNHPNLFDPRPIVSPFKMEGIVYTTASLATRALEYDPFRDIDFYSLYPNLIEMETDLPAFVAQRVRHLKATGKLIQEVDNLPDTLPRLVPGHLKNIKGFASVVPTGYTSEVLPVNAPVQRPESPLSVKSNSSTAHSTPASVNSIKLLLPPSSSSTQQTILIPNPNGSGPPLILPLSSISSSSSSAAIAQAKLISSQLQSGILQLVQTSSGHQILTNTSTTSVISSTVTALTTTSSTTPVNTSSSLMKLSAPPTQQKPVMRVSPFVVTSGSTPTPSSNPMTIASKLPEAITVKPITQKPMKKSELFLESLYRKKEERRQHILSLMARLNQTRCDICPVFGPDTRHCVNCMHTLDVNNCTTLPQASNTSNEVSEAWRGHGYVNCLFAQDRKLNHSHPDLYWRQSFHLREIVHTPEEWLDELKGILSRFVFVTPTVISPAVMLRVSNPDPSKLSQMQWMEKRLRPEIVKKSSNLHPIQSRTMVTFPELRLIQYDCGKLQTLDLLLRQLKSGQHRVLIFTQMTKMLDVLESFLNFHGHRYLRLDGTTKVEQRQYLMDRFNADPRIFCFILSTRSGGIGVNLTGADTVIFYDSDWNPTMDAQAQDRCHRIGQTRDVHIYRLVSEMTVEENILKKANQKRLLGDLAIEGGNFTTAFFKEQTITDLFADPSGLESLVEDKEKEKEAKEKDRAAKEAAAKLERELEKDKKEREESKKEAAILSQFEQALCKAEDETDAMAATQLQAEQKAELAEFDENIPWDEREAEIRKEEDDVSRVEMELAMIDKELTPIERYAVTVMEAQMEPETAEELKIAEEDIENSKKDWELARLKALKEEEERRAELEEDEMLYIYSKDESQMFVSGFDGAEMPMWCPPTPPQDDNDIYMDETLSFLYEPRVMPEQTLPPVYVPKAHKKPKTEAITTRKQKQRKEEQPRVPRSLFDKPKEVVMKQRRDAKMQRLRQNLQVPTKIIPGRAPIGQQQQQQTQPPAPIVAKPEPDPNYPEWLVHEEWALLEAVQHIQKLNPDLLIDNPAQIVNWDFVSDYVSVVGRIFRAAKHCRYQYEYVVLPREDGKILYNLKQKKTPKSIYKTKNTRPLRTEQLYTQEGLKNFSQLFDIRFAAMMEIGAKRPAAMRQTIVNPAAKPTKHAAILAENGINYDAPMLPSQLAAKRAERIALDKKKQQQAAAQQQAQAATANAAVTDPAAVVRPVQTALVATGVAPTIQAQQLSSIVSVTPTTIITGQVPKVAVGPGLTAVSIARTLGPTTGNIIVNAGLQSGPFAAINKRMSQATLPSTIAVTGNLTPAIRGQRPAGAGTPTITMQELGVTAGTSTAITVSAQAAAAAARSLQTTVASSLTAGQKLAALTATGANLQPQLLQAARNLTPQQINILRQQQTQSIIRTQAATGTQPLRGQKLMTTDQIRAQQSKPPKVITQPLLPFRGHREILFFFYQSILSKQGLLRAAIPKMTDEQLQALRMRSIQTQGGKQLQTAQIIQGQVTTVGQAGASNTQTPVALVKSVSAAPTVTVPVTIPVTAINVSAQQRTVVAALRGAAVSQIQQQRMQLLQQQQRKAGTQQKVTGLATGKAGQQIPLLIPQHTKLNTVLTSNQILHQIGIVNKAQGGIQQIITHGTQPTILTQVSQAGGQPIQQVVAKVSLQSGNQTLTAGTPITVTHVSSTANQGVGLSLSGQGAVKTATIPSLDAGAGSIQLHSIQPGQKTVANLPQSLVTTQTVQVQQVTSAQGNSFLQVTPAAAQTQTSTVQPQATVAVPASLVALRTSSTLSSTPRSQTPTQISLVPTQSPVAATIAAVQVQPAPPAADVSTTSTKVIAQNVSTVPATMATLVTQTSQSDSTQGTGQKASPYAMRTRNTKH</sequence>
<keyword evidence="12" id="KW-0539">Nucleus</keyword>
<evidence type="ECO:0000256" key="1">
    <source>
        <dbReference type="ARBA" id="ARBA00004123"/>
    </source>
</evidence>
<keyword evidence="10" id="KW-0238">DNA-binding</keyword>
<feature type="compositionally biased region" description="Basic and acidic residues" evidence="14">
    <location>
        <begin position="717"/>
        <end position="734"/>
    </location>
</feature>
<dbReference type="SUPFAM" id="SSF52540">
    <property type="entry name" value="P-loop containing nucleoside triphosphate hydrolases"/>
    <property type="match status" value="2"/>
</dbReference>
<feature type="coiled-coil region" evidence="13">
    <location>
        <begin position="1893"/>
        <end position="1937"/>
    </location>
</feature>
<dbReference type="InterPro" id="IPR000330">
    <property type="entry name" value="SNF2_N"/>
</dbReference>
<dbReference type="GO" id="GO:0140096">
    <property type="term" value="F:catalytic activity, acting on a protein"/>
    <property type="evidence" value="ECO:0007669"/>
    <property type="project" value="UniProtKB-ARBA"/>
</dbReference>
<evidence type="ECO:0008006" key="20">
    <source>
        <dbReference type="Google" id="ProtNLM"/>
    </source>
</evidence>
<dbReference type="Gene3D" id="3.40.50.10810">
    <property type="entry name" value="Tandem AAA-ATPase domain"/>
    <property type="match status" value="1"/>
</dbReference>
<evidence type="ECO:0000313" key="18">
    <source>
        <dbReference type="EMBL" id="CAL1535417.1"/>
    </source>
</evidence>
<proteinExistence type="inferred from homology"/>
<feature type="region of interest" description="Disordered" evidence="14">
    <location>
        <begin position="697"/>
        <end position="734"/>
    </location>
</feature>
<keyword evidence="7" id="KW-0067">ATP-binding</keyword>
<feature type="domain" description="Helicase ATP-binding" evidence="15">
    <location>
        <begin position="957"/>
        <end position="1122"/>
    </location>
</feature>
<dbReference type="GO" id="GO:0016887">
    <property type="term" value="F:ATP hydrolysis activity"/>
    <property type="evidence" value="ECO:0007669"/>
    <property type="project" value="TreeGrafter"/>
</dbReference>
<comment type="similarity">
    <text evidence="2">Belongs to the SNF2/RAD54 helicase family. SWR1 subfamily.</text>
</comment>
<dbReference type="PROSITE" id="PS51194">
    <property type="entry name" value="HELICASE_CTER"/>
    <property type="match status" value="1"/>
</dbReference>
<feature type="compositionally biased region" description="Polar residues" evidence="14">
    <location>
        <begin position="10"/>
        <end position="20"/>
    </location>
</feature>
<evidence type="ECO:0000256" key="12">
    <source>
        <dbReference type="ARBA" id="ARBA00023242"/>
    </source>
</evidence>
<dbReference type="SMART" id="SM00490">
    <property type="entry name" value="HELICc"/>
    <property type="match status" value="1"/>
</dbReference>
<gene>
    <name evidence="18" type="ORF">GSLYS_00009377001</name>
</gene>
<keyword evidence="9" id="KW-0805">Transcription regulation</keyword>
<feature type="region of interest" description="Disordered" evidence="14">
    <location>
        <begin position="178"/>
        <end position="200"/>
    </location>
</feature>
<feature type="region of interest" description="Disordered" evidence="14">
    <location>
        <begin position="746"/>
        <end position="810"/>
    </location>
</feature>
<evidence type="ECO:0000256" key="8">
    <source>
        <dbReference type="ARBA" id="ARBA00022853"/>
    </source>
</evidence>
<evidence type="ECO:0000256" key="10">
    <source>
        <dbReference type="ARBA" id="ARBA00023125"/>
    </source>
</evidence>
<comment type="subcellular location">
    <subcellularLocation>
        <location evidence="1">Nucleus</location>
    </subcellularLocation>
</comment>
<dbReference type="SMART" id="SM00573">
    <property type="entry name" value="HSA"/>
    <property type="match status" value="1"/>
</dbReference>
<dbReference type="Pfam" id="PF07529">
    <property type="entry name" value="HSA"/>
    <property type="match status" value="1"/>
</dbReference>
<feature type="region of interest" description="Disordered" evidence="14">
    <location>
        <begin position="1461"/>
        <end position="1480"/>
    </location>
</feature>
<keyword evidence="8" id="KW-0156">Chromatin regulator</keyword>
<dbReference type="EMBL" id="CAXITT010000201">
    <property type="protein sequence ID" value="CAL1535417.1"/>
    <property type="molecule type" value="Genomic_DNA"/>
</dbReference>
<dbReference type="GO" id="GO:0042393">
    <property type="term" value="F:histone binding"/>
    <property type="evidence" value="ECO:0007669"/>
    <property type="project" value="TreeGrafter"/>
</dbReference>
<dbReference type="GO" id="GO:0005524">
    <property type="term" value="F:ATP binding"/>
    <property type="evidence" value="ECO:0007669"/>
    <property type="project" value="UniProtKB-KW"/>
</dbReference>
<evidence type="ECO:0000256" key="14">
    <source>
        <dbReference type="SAM" id="MobiDB-lite"/>
    </source>
</evidence>
<dbReference type="PROSITE" id="PS51204">
    <property type="entry name" value="HSA"/>
    <property type="match status" value="1"/>
</dbReference>
<feature type="region of interest" description="Disordered" evidence="14">
    <location>
        <begin position="2133"/>
        <end position="2156"/>
    </location>
</feature>
<evidence type="ECO:0000259" key="16">
    <source>
        <dbReference type="PROSITE" id="PS51194"/>
    </source>
</evidence>
<feature type="compositionally biased region" description="Basic and acidic residues" evidence="14">
    <location>
        <begin position="867"/>
        <end position="878"/>
    </location>
</feature>
<dbReference type="GO" id="GO:0010468">
    <property type="term" value="P:regulation of gene expression"/>
    <property type="evidence" value="ECO:0007669"/>
    <property type="project" value="UniProtKB-ARBA"/>
</dbReference>
<dbReference type="GO" id="GO:0000812">
    <property type="term" value="C:Swr1 complex"/>
    <property type="evidence" value="ECO:0007669"/>
    <property type="project" value="TreeGrafter"/>
</dbReference>
<name>A0AAV2HNK5_LYMST</name>